<dbReference type="AlphaFoldDB" id="N9RDY5"/>
<feature type="compositionally biased region" description="Basic and acidic residues" evidence="1">
    <location>
        <begin position="13"/>
        <end position="22"/>
    </location>
</feature>
<gene>
    <name evidence="2" type="ORF">F902_03276</name>
</gene>
<feature type="region of interest" description="Disordered" evidence="1">
    <location>
        <begin position="1"/>
        <end position="29"/>
    </location>
</feature>
<dbReference type="InterPro" id="IPR008822">
    <property type="entry name" value="Endonuclease_RusA-like"/>
</dbReference>
<dbReference type="HOGENOM" id="CLU_133615_0_0_6"/>
<dbReference type="GO" id="GO:0000287">
    <property type="term" value="F:magnesium ion binding"/>
    <property type="evidence" value="ECO:0007669"/>
    <property type="project" value="InterPro"/>
</dbReference>
<evidence type="ECO:0000313" key="2">
    <source>
        <dbReference type="EMBL" id="ENX56179.1"/>
    </source>
</evidence>
<dbReference type="InterPro" id="IPR036614">
    <property type="entry name" value="RusA-like_sf"/>
</dbReference>
<dbReference type="GO" id="GO:0006310">
    <property type="term" value="P:DNA recombination"/>
    <property type="evidence" value="ECO:0007669"/>
    <property type="project" value="InterPro"/>
</dbReference>
<reference evidence="2 3" key="1">
    <citation type="submission" date="2013-02" db="EMBL/GenBank/DDBJ databases">
        <title>The Genome Sequence of Acinetobacter sp. CIP 70.18.</title>
        <authorList>
            <consortium name="The Broad Institute Genome Sequencing Platform"/>
            <consortium name="The Broad Institute Genome Sequencing Center for Infectious Disease"/>
            <person name="Cerqueira G."/>
            <person name="Feldgarden M."/>
            <person name="Courvalin P."/>
            <person name="Perichon B."/>
            <person name="Grillot-Courvalin C."/>
            <person name="Clermont D."/>
            <person name="Rocha E."/>
            <person name="Yoon E.-J."/>
            <person name="Nemec A."/>
            <person name="Walker B."/>
            <person name="Young S.K."/>
            <person name="Zeng Q."/>
            <person name="Gargeya S."/>
            <person name="Fitzgerald M."/>
            <person name="Haas B."/>
            <person name="Abouelleil A."/>
            <person name="Alvarado L."/>
            <person name="Arachchi H.M."/>
            <person name="Berlin A.M."/>
            <person name="Chapman S.B."/>
            <person name="Dewar J."/>
            <person name="Goldberg J."/>
            <person name="Griggs A."/>
            <person name="Gujja S."/>
            <person name="Hansen M."/>
            <person name="Howarth C."/>
            <person name="Imamovic A."/>
            <person name="Larimer J."/>
            <person name="McCowan C."/>
            <person name="Murphy C."/>
            <person name="Neiman D."/>
            <person name="Pearson M."/>
            <person name="Priest M."/>
            <person name="Roberts A."/>
            <person name="Saif S."/>
            <person name="Shea T."/>
            <person name="Sisk P."/>
            <person name="Sykes S."/>
            <person name="Wortman J."/>
            <person name="Nusbaum C."/>
            <person name="Birren B."/>
        </authorList>
    </citation>
    <scope>NUCLEOTIDE SEQUENCE [LARGE SCALE GENOMIC DNA]</scope>
    <source>
        <strain evidence="2 3">CIP 70.18</strain>
    </source>
</reference>
<accession>N9RDY5</accession>
<dbReference type="Proteomes" id="UP000013084">
    <property type="component" value="Unassembled WGS sequence"/>
</dbReference>
<evidence type="ECO:0000256" key="1">
    <source>
        <dbReference type="SAM" id="MobiDB-lite"/>
    </source>
</evidence>
<comment type="caution">
    <text evidence="2">The sequence shown here is derived from an EMBL/GenBank/DDBJ whole genome shotgun (WGS) entry which is preliminary data.</text>
</comment>
<sequence length="168" mass="19699">MRWTEQQLKHHQNNRENRDKTAVTKRKEKNHTDVAEILNTAHTDEIRAFYESDLKQLLNCEIGMIPPSVNHYWERSGRACRLSNKARDFHDLVRVVVPALQTRARLKLEVTFHFQNKQRRDIDNYLKATIDSLVKCDFCVDDEQFDVLVVKRGEIIKGGLLKLTVSEV</sequence>
<protein>
    <submittedName>
        <fullName evidence="2">Uncharacterized protein</fullName>
    </submittedName>
</protein>
<dbReference type="GO" id="GO:0006281">
    <property type="term" value="P:DNA repair"/>
    <property type="evidence" value="ECO:0007669"/>
    <property type="project" value="InterPro"/>
</dbReference>
<evidence type="ECO:0000313" key="3">
    <source>
        <dbReference type="Proteomes" id="UP000013084"/>
    </source>
</evidence>
<dbReference type="Pfam" id="PF05866">
    <property type="entry name" value="RusA"/>
    <property type="match status" value="1"/>
</dbReference>
<dbReference type="RefSeq" id="WP_005204992.1">
    <property type="nucleotide sequence ID" value="NZ_KB850072.1"/>
</dbReference>
<keyword evidence="3" id="KW-1185">Reference proteome</keyword>
<dbReference type="OrthoDB" id="73971at2"/>
<name>N9RDY5_9GAMM</name>
<dbReference type="SUPFAM" id="SSF103084">
    <property type="entry name" value="Holliday junction resolvase RusA"/>
    <property type="match status" value="1"/>
</dbReference>
<dbReference type="Gene3D" id="3.30.1330.70">
    <property type="entry name" value="Holliday junction resolvase RusA"/>
    <property type="match status" value="1"/>
</dbReference>
<organism evidence="2 3">
    <name type="scientific">Acinetobacter higginsii</name>
    <dbReference type="NCBI Taxonomy" id="70347"/>
    <lineage>
        <taxon>Bacteria</taxon>
        <taxon>Pseudomonadati</taxon>
        <taxon>Pseudomonadota</taxon>
        <taxon>Gammaproteobacteria</taxon>
        <taxon>Moraxellales</taxon>
        <taxon>Moraxellaceae</taxon>
        <taxon>Acinetobacter</taxon>
    </lineage>
</organism>
<proteinExistence type="predicted"/>
<dbReference type="EMBL" id="APRN01000038">
    <property type="protein sequence ID" value="ENX56179.1"/>
    <property type="molecule type" value="Genomic_DNA"/>
</dbReference>